<dbReference type="EMBL" id="OX459950">
    <property type="protein sequence ID" value="CAI9156501.1"/>
    <property type="molecule type" value="Genomic_DNA"/>
</dbReference>
<reference evidence="2" key="1">
    <citation type="submission" date="2023-04" db="EMBL/GenBank/DDBJ databases">
        <authorList>
            <consortium name="ELIXIR-Norway"/>
        </authorList>
    </citation>
    <scope>NUCLEOTIDE SEQUENCE [LARGE SCALE GENOMIC DNA]</scope>
</reference>
<sequence>MAAPADVTGGCGTACAGRARRAPEAAGRDPGAGEWAGARACGEGAPSRAPGTPPAFAEPGLKVDIGKASTNRGSLGLAKANPDPSGAAPTAPQTPLSSE</sequence>
<proteinExistence type="predicted"/>
<evidence type="ECO:0000313" key="3">
    <source>
        <dbReference type="Proteomes" id="UP001176941"/>
    </source>
</evidence>
<accession>A0ABN8Y7T2</accession>
<name>A0ABN8Y7T2_RANTA</name>
<feature type="region of interest" description="Disordered" evidence="1">
    <location>
        <begin position="1"/>
        <end position="99"/>
    </location>
</feature>
<protein>
    <submittedName>
        <fullName evidence="2">Uncharacterized protein</fullName>
    </submittedName>
</protein>
<organism evidence="2 3">
    <name type="scientific">Rangifer tarandus platyrhynchus</name>
    <name type="common">Svalbard reindeer</name>
    <dbReference type="NCBI Taxonomy" id="3082113"/>
    <lineage>
        <taxon>Eukaryota</taxon>
        <taxon>Metazoa</taxon>
        <taxon>Chordata</taxon>
        <taxon>Craniata</taxon>
        <taxon>Vertebrata</taxon>
        <taxon>Euteleostomi</taxon>
        <taxon>Mammalia</taxon>
        <taxon>Eutheria</taxon>
        <taxon>Laurasiatheria</taxon>
        <taxon>Artiodactyla</taxon>
        <taxon>Ruminantia</taxon>
        <taxon>Pecora</taxon>
        <taxon>Cervidae</taxon>
        <taxon>Odocoileinae</taxon>
        <taxon>Rangifer</taxon>
    </lineage>
</organism>
<dbReference type="Proteomes" id="UP001176941">
    <property type="component" value="Chromosome 14"/>
</dbReference>
<evidence type="ECO:0000256" key="1">
    <source>
        <dbReference type="SAM" id="MobiDB-lite"/>
    </source>
</evidence>
<gene>
    <name evidence="2" type="ORF">MRATA1EN1_LOCUS5463</name>
</gene>
<evidence type="ECO:0000313" key="2">
    <source>
        <dbReference type="EMBL" id="CAI9156501.1"/>
    </source>
</evidence>
<keyword evidence="3" id="KW-1185">Reference proteome</keyword>